<dbReference type="KEGG" id="sari:H5J25_06295"/>
<gene>
    <name evidence="2" type="ORF">H5J25_06295</name>
</gene>
<protein>
    <recommendedName>
        <fullName evidence="4">DUF3617 family protein</fullName>
    </recommendedName>
</protein>
<dbReference type="Proteomes" id="UP000595894">
    <property type="component" value="Chromosome"/>
</dbReference>
<feature type="signal peptide" evidence="1">
    <location>
        <begin position="1"/>
        <end position="21"/>
    </location>
</feature>
<organism evidence="2 3">
    <name type="scientific">Sphingomonas aliaeris</name>
    <dbReference type="NCBI Taxonomy" id="2759526"/>
    <lineage>
        <taxon>Bacteria</taxon>
        <taxon>Pseudomonadati</taxon>
        <taxon>Pseudomonadota</taxon>
        <taxon>Alphaproteobacteria</taxon>
        <taxon>Sphingomonadales</taxon>
        <taxon>Sphingomonadaceae</taxon>
        <taxon>Sphingomonas</taxon>
    </lineage>
</organism>
<keyword evidence="3" id="KW-1185">Reference proteome</keyword>
<reference evidence="3" key="1">
    <citation type="submission" date="2020-09" db="EMBL/GenBank/DDBJ databases">
        <title>Sphingomonas sp., a new species isolated from pork steak.</title>
        <authorList>
            <person name="Heidler von Heilborn D."/>
        </authorList>
    </citation>
    <scope>NUCLEOTIDE SEQUENCE [LARGE SCALE GENOMIC DNA]</scope>
</reference>
<evidence type="ECO:0000256" key="1">
    <source>
        <dbReference type="SAM" id="SignalP"/>
    </source>
</evidence>
<accession>A0A974NXZ6</accession>
<dbReference type="AlphaFoldDB" id="A0A974NXZ6"/>
<evidence type="ECO:0008006" key="4">
    <source>
        <dbReference type="Google" id="ProtNLM"/>
    </source>
</evidence>
<proteinExistence type="predicted"/>
<evidence type="ECO:0000313" key="3">
    <source>
        <dbReference type="Proteomes" id="UP000595894"/>
    </source>
</evidence>
<name>A0A974NXZ6_9SPHN</name>
<sequence length="153" mass="16495">MPNPFLPSVVMLLTLPGAALAPVEDMDGLEIAQLTIRQRIVIRIPTPPARAQSLPIPRPVRPEMEEHKGPRCVAIDTLAGSGVARTDSVDLAMTDGKLLRAKLADNCPALDFYAGVYVKPAPDGSLCAKRDVIRARSGRACAISSFKKLKLKR</sequence>
<evidence type="ECO:0000313" key="2">
    <source>
        <dbReference type="EMBL" id="QQV78878.1"/>
    </source>
</evidence>
<dbReference type="EMBL" id="CP061035">
    <property type="protein sequence ID" value="QQV78878.1"/>
    <property type="molecule type" value="Genomic_DNA"/>
</dbReference>
<keyword evidence="1" id="KW-0732">Signal</keyword>
<feature type="chain" id="PRO_5037470538" description="DUF3617 family protein" evidence="1">
    <location>
        <begin position="22"/>
        <end position="153"/>
    </location>
</feature>